<feature type="transmembrane region" description="Helical" evidence="1">
    <location>
        <begin position="146"/>
        <end position="167"/>
    </location>
</feature>
<gene>
    <name evidence="3" type="ORF">AM380_16755</name>
    <name evidence="6" type="ORF">CYG68_10150</name>
    <name evidence="4" type="ORF">I8608_000704</name>
    <name evidence="5" type="ORF">UA45_00145</name>
</gene>
<evidence type="ECO:0000313" key="7">
    <source>
        <dbReference type="Proteomes" id="UP000032582"/>
    </source>
</evidence>
<dbReference type="Proteomes" id="UP000244682">
    <property type="component" value="Chromosome"/>
</dbReference>
<evidence type="ECO:0000313" key="6">
    <source>
        <dbReference type="EMBL" id="MBE8612778.1"/>
    </source>
</evidence>
<keyword evidence="1" id="KW-0812">Transmembrane</keyword>
<reference evidence="5 7" key="1">
    <citation type="submission" date="2015-02" db="EMBL/GenBank/DDBJ databases">
        <title>Whole genome shotgun sequencing of cultured foodborne pathogen.</title>
        <authorList>
            <person name="Timme R."/>
            <person name="Allard M.W."/>
            <person name="Strain E."/>
            <person name="Evans P.S."/>
            <person name="Brown E."/>
        </authorList>
    </citation>
    <scope>NUCLEOTIDE SEQUENCE [LARGE SCALE GENOMIC DNA]</scope>
    <source>
        <strain evidence="5 7">GCSL-TSO-24</strain>
    </source>
</reference>
<feature type="transmembrane region" description="Helical" evidence="1">
    <location>
        <begin position="77"/>
        <end position="101"/>
    </location>
</feature>
<dbReference type="Proteomes" id="UP000032582">
    <property type="component" value="Unassembled WGS sequence"/>
</dbReference>
<reference evidence="6" key="2">
    <citation type="submission" date="2017-12" db="EMBL/GenBank/DDBJ databases">
        <title>Genome sequencing and analysis.</title>
        <authorList>
            <person name="Huang Y.-T."/>
        </authorList>
    </citation>
    <scope>NUCLEOTIDE SEQUENCE</scope>
    <source>
        <strain evidence="6">VGH116</strain>
    </source>
</reference>
<dbReference type="Proteomes" id="UP000865968">
    <property type="component" value="Unassembled WGS sequence"/>
</dbReference>
<evidence type="ECO:0000313" key="8">
    <source>
        <dbReference type="Proteomes" id="UP000244682"/>
    </source>
</evidence>
<feature type="transmembrane region" description="Helical" evidence="1">
    <location>
        <begin position="51"/>
        <end position="70"/>
    </location>
</feature>
<dbReference type="Proteomes" id="UP000650477">
    <property type="component" value="Unassembled WGS sequence"/>
</dbReference>
<dbReference type="Pfam" id="PF14378">
    <property type="entry name" value="PAP2_3"/>
    <property type="match status" value="1"/>
</dbReference>
<name>A0A0A5SJT1_MORMO</name>
<keyword evidence="1" id="KW-0472">Membrane</keyword>
<dbReference type="EMBL" id="CP028956">
    <property type="protein sequence ID" value="AWC95170.1"/>
    <property type="molecule type" value="Genomic_DNA"/>
</dbReference>
<reference evidence="3 8" key="4">
    <citation type="submission" date="2018-04" db="EMBL/GenBank/DDBJ databases">
        <title>Whole genome sequencing of Morganella morganii AR_0133.</title>
        <authorList>
            <person name="Conlan S."/>
            <person name="Thomas P.J."/>
            <person name="Mullikin J."/>
            <person name="Frank K.M."/>
            <person name="Segre J.A."/>
        </authorList>
    </citation>
    <scope>NUCLEOTIDE SEQUENCE [LARGE SCALE GENOMIC DNA]</scope>
    <source>
        <strain evidence="3 8">AR_0133</strain>
    </source>
</reference>
<dbReference type="PATRIC" id="fig|582.24.peg.43"/>
<dbReference type="AlphaFoldDB" id="A0A0A5SJT1"/>
<evidence type="ECO:0000313" key="5">
    <source>
        <dbReference type="EMBL" id="KJF79283.1"/>
    </source>
</evidence>
<sequence length="196" mass="23118">MMFIDRVIHLVLSGIIIVGVYQFYFFTQRHMVRPVKTFNSALDEKIPFWPWWSWIYSFLYYPAILYLNWIIQDSRQFIIIVFSYVILLLMQMFFFVVYPVATPPHWREMNTGKKASEKFLLFVQKFDDTSNCFPSMHVSVATLTALLAYATLGPWVFMFPLLIALSCMFTKQHYIIDLPAGAVLGWLAYQCYVVLI</sequence>
<feature type="domain" description="Inositolphosphotransferase Aur1/Ipt1" evidence="2">
    <location>
        <begin position="39"/>
        <end position="189"/>
    </location>
</feature>
<evidence type="ECO:0000259" key="2">
    <source>
        <dbReference type="Pfam" id="PF14378"/>
    </source>
</evidence>
<reference evidence="4" key="3">
    <citation type="journal article" date="2018" name="Genome Biol.">
        <title>SKESA: strategic k-mer extension for scrupulous assemblies.</title>
        <authorList>
            <person name="Souvorov A."/>
            <person name="Agarwala R."/>
            <person name="Lipman D.J."/>
        </authorList>
    </citation>
    <scope>NUCLEOTIDE SEQUENCE</scope>
    <source>
        <strain evidence="4">Morganella morganii ARLG-3209</strain>
    </source>
</reference>
<dbReference type="InterPro" id="IPR026841">
    <property type="entry name" value="Aur1/Ipt1"/>
</dbReference>
<dbReference type="EMBL" id="PKLF01000008">
    <property type="protein sequence ID" value="MBE8612778.1"/>
    <property type="molecule type" value="Genomic_DNA"/>
</dbReference>
<evidence type="ECO:0000313" key="4">
    <source>
        <dbReference type="EMBL" id="HAT3807900.1"/>
    </source>
</evidence>
<dbReference type="RefSeq" id="WP_004237617.1">
    <property type="nucleotide sequence ID" value="NZ_ABGYJJ040000001.1"/>
</dbReference>
<protein>
    <submittedName>
        <fullName evidence="3">Phosphatase PAP2 family protein</fullName>
    </submittedName>
</protein>
<dbReference type="SUPFAM" id="SSF48317">
    <property type="entry name" value="Acid phosphatase/Vanadium-dependent haloperoxidase"/>
    <property type="match status" value="1"/>
</dbReference>
<reference evidence="4" key="5">
    <citation type="submission" date="2020-10" db="EMBL/GenBank/DDBJ databases">
        <authorList>
            <consortium name="NCBI Pathogen Detection Project"/>
        </authorList>
    </citation>
    <scope>NUCLEOTIDE SEQUENCE</scope>
    <source>
        <strain evidence="4">Morganella morganii ARLG-3209</strain>
    </source>
</reference>
<evidence type="ECO:0000313" key="3">
    <source>
        <dbReference type="EMBL" id="AWC95170.1"/>
    </source>
</evidence>
<proteinExistence type="predicted"/>
<dbReference type="InterPro" id="IPR036938">
    <property type="entry name" value="PAP2/HPO_sf"/>
</dbReference>
<organism evidence="5 7">
    <name type="scientific">Morganella morganii</name>
    <name type="common">Proteus morganii</name>
    <dbReference type="NCBI Taxonomy" id="582"/>
    <lineage>
        <taxon>Bacteria</taxon>
        <taxon>Pseudomonadati</taxon>
        <taxon>Pseudomonadota</taxon>
        <taxon>Gammaproteobacteria</taxon>
        <taxon>Enterobacterales</taxon>
        <taxon>Morganellaceae</taxon>
        <taxon>Morganella</taxon>
    </lineage>
</organism>
<dbReference type="Gene3D" id="1.20.144.10">
    <property type="entry name" value="Phosphatidic acid phosphatase type 2/haloperoxidase"/>
    <property type="match status" value="1"/>
</dbReference>
<dbReference type="GO" id="GO:0016020">
    <property type="term" value="C:membrane"/>
    <property type="evidence" value="ECO:0007669"/>
    <property type="project" value="UniProtKB-SubCell"/>
</dbReference>
<dbReference type="EMBL" id="DACSWI010000001">
    <property type="protein sequence ID" value="HAT3807900.1"/>
    <property type="molecule type" value="Genomic_DNA"/>
</dbReference>
<feature type="transmembrane region" description="Helical" evidence="1">
    <location>
        <begin position="7"/>
        <end position="26"/>
    </location>
</feature>
<dbReference type="GeneID" id="93360495"/>
<accession>A0A0A5SJT1</accession>
<evidence type="ECO:0000256" key="1">
    <source>
        <dbReference type="SAM" id="Phobius"/>
    </source>
</evidence>
<keyword evidence="1" id="KW-1133">Transmembrane helix</keyword>
<dbReference type="EMBL" id="JZSH01000001">
    <property type="protein sequence ID" value="KJF79283.1"/>
    <property type="molecule type" value="Genomic_DNA"/>
</dbReference>